<evidence type="ECO:0000313" key="2">
    <source>
        <dbReference type="Proteomes" id="UP001313282"/>
    </source>
</evidence>
<organism evidence="1 2">
    <name type="scientific">Orbilia javanica</name>
    <dbReference type="NCBI Taxonomy" id="47235"/>
    <lineage>
        <taxon>Eukaryota</taxon>
        <taxon>Fungi</taxon>
        <taxon>Dikarya</taxon>
        <taxon>Ascomycota</taxon>
        <taxon>Pezizomycotina</taxon>
        <taxon>Orbiliomycetes</taxon>
        <taxon>Orbiliales</taxon>
        <taxon>Orbiliaceae</taxon>
        <taxon>Orbilia</taxon>
    </lineage>
</organism>
<sequence length="161" mass="18339">MPRAKKSSDNELVATEVPDGRTNTAIVITLSKEELQKYATREKTHFFRINPWNENVTKVWLYVKDPVKCITHVAMVGPLKARGELEPMGKSNNAFNTGILNNGRYKYKAAYEVINMYKLSREMEFLYIVGMGYNKPTANGNVYADKLMSEELDGVDLHPVF</sequence>
<dbReference type="AlphaFoldDB" id="A0AAN8N1W8"/>
<protein>
    <submittedName>
        <fullName evidence="1">Uncharacterized protein</fullName>
    </submittedName>
</protein>
<accession>A0AAN8N1W8</accession>
<dbReference type="EMBL" id="JAVHNR010000001">
    <property type="protein sequence ID" value="KAK6357513.1"/>
    <property type="molecule type" value="Genomic_DNA"/>
</dbReference>
<proteinExistence type="predicted"/>
<keyword evidence="2" id="KW-1185">Reference proteome</keyword>
<reference evidence="1 2" key="1">
    <citation type="submission" date="2019-10" db="EMBL/GenBank/DDBJ databases">
        <authorList>
            <person name="Palmer J.M."/>
        </authorList>
    </citation>
    <scope>NUCLEOTIDE SEQUENCE [LARGE SCALE GENOMIC DNA]</scope>
    <source>
        <strain evidence="1 2">TWF718</strain>
    </source>
</reference>
<gene>
    <name evidence="1" type="ORF">TWF718_001822</name>
</gene>
<name>A0AAN8N1W8_9PEZI</name>
<dbReference type="Proteomes" id="UP001313282">
    <property type="component" value="Unassembled WGS sequence"/>
</dbReference>
<comment type="caution">
    <text evidence="1">The sequence shown here is derived from an EMBL/GenBank/DDBJ whole genome shotgun (WGS) entry which is preliminary data.</text>
</comment>
<evidence type="ECO:0000313" key="1">
    <source>
        <dbReference type="EMBL" id="KAK6357513.1"/>
    </source>
</evidence>